<evidence type="ECO:0000259" key="2">
    <source>
        <dbReference type="Pfam" id="PF13676"/>
    </source>
</evidence>
<dbReference type="GO" id="GO:0007165">
    <property type="term" value="P:signal transduction"/>
    <property type="evidence" value="ECO:0007669"/>
    <property type="project" value="InterPro"/>
</dbReference>
<gene>
    <name evidence="3" type="ORF">CLV68_6197</name>
</gene>
<feature type="transmembrane region" description="Helical" evidence="1">
    <location>
        <begin position="252"/>
        <end position="272"/>
    </location>
</feature>
<feature type="domain" description="TIR" evidence="2">
    <location>
        <begin position="24"/>
        <end position="119"/>
    </location>
</feature>
<reference evidence="3 4" key="1">
    <citation type="submission" date="2018-10" db="EMBL/GenBank/DDBJ databases">
        <title>Genomic Encyclopedia of Archaeal and Bacterial Type Strains, Phase II (KMG-II): from individual species to whole genera.</title>
        <authorList>
            <person name="Goeker M."/>
        </authorList>
    </citation>
    <scope>NUCLEOTIDE SEQUENCE [LARGE SCALE GENOMIC DNA]</scope>
    <source>
        <strain evidence="3 4">DSM 45657</strain>
    </source>
</reference>
<dbReference type="EMBL" id="RCDD01000008">
    <property type="protein sequence ID" value="RLK54194.1"/>
    <property type="molecule type" value="Genomic_DNA"/>
</dbReference>
<proteinExistence type="predicted"/>
<feature type="transmembrane region" description="Helical" evidence="1">
    <location>
        <begin position="284"/>
        <end position="301"/>
    </location>
</feature>
<evidence type="ECO:0000313" key="3">
    <source>
        <dbReference type="EMBL" id="RLK54194.1"/>
    </source>
</evidence>
<feature type="transmembrane region" description="Helical" evidence="1">
    <location>
        <begin position="174"/>
        <end position="195"/>
    </location>
</feature>
<feature type="transmembrane region" description="Helical" evidence="1">
    <location>
        <begin position="207"/>
        <end position="232"/>
    </location>
</feature>
<feature type="transmembrane region" description="Helical" evidence="1">
    <location>
        <begin position="413"/>
        <end position="431"/>
    </location>
</feature>
<dbReference type="Gene3D" id="3.40.50.10140">
    <property type="entry name" value="Toll/interleukin-1 receptor homology (TIR) domain"/>
    <property type="match status" value="1"/>
</dbReference>
<dbReference type="InterPro" id="IPR000157">
    <property type="entry name" value="TIR_dom"/>
</dbReference>
<dbReference type="Proteomes" id="UP000282454">
    <property type="component" value="Unassembled WGS sequence"/>
</dbReference>
<evidence type="ECO:0000313" key="4">
    <source>
        <dbReference type="Proteomes" id="UP000282454"/>
    </source>
</evidence>
<comment type="caution">
    <text evidence="3">The sequence shown here is derived from an EMBL/GenBank/DDBJ whole genome shotgun (WGS) entry which is preliminary data.</text>
</comment>
<keyword evidence="1" id="KW-0472">Membrane</keyword>
<sequence length="472" mass="51595">MTDRRVFVNYRQRDGKGELRPHALIAEALANRLQHYFGEESVYFDTTLRPGAKYAGVLRDRLADSAVVVVIIHREWLADLGERVGSHKDWVHWEIAEALAADKTLIPVLLPGAELPRFGDLPADIRGLSAAQAVTIPFGGLETAYHRVFAEIQKVVAPAEDVPRPEVKPIPQRAGLLALGLSTLVPVLLQLGLALSEYFPAPTATFWMIALAIALLMPLVLLLLISATIYALRHAVNWIDREMAQLTDDRPFFVFGAGVAIFSGTAVIVLIVTGENVALELRMVVFAVFMFVLLGMAVQWLKNRGGKTWPPRLVDARPGAVMSALAVLAKKLEQWGAPLPMADHRDARLAIDQVSCAARTLAEHAERGRLAWWRATSTRVRMAHTALAGAVIGAATAAVVTHWAAVGFVLVDVLWWAATLAATAVIYAATLEFHYRAERSRIATVLADIPAAIEVQRKRLAYLVDPLAARLG</sequence>
<evidence type="ECO:0000256" key="1">
    <source>
        <dbReference type="SAM" id="Phobius"/>
    </source>
</evidence>
<dbReference type="RefSeq" id="WP_170224680.1">
    <property type="nucleotide sequence ID" value="NZ_RCDD01000008.1"/>
</dbReference>
<dbReference type="InterPro" id="IPR035897">
    <property type="entry name" value="Toll_tir_struct_dom_sf"/>
</dbReference>
<accession>A0A421AWQ8</accession>
<keyword evidence="1" id="KW-1133">Transmembrane helix</keyword>
<dbReference type="AlphaFoldDB" id="A0A421AWQ8"/>
<dbReference type="SUPFAM" id="SSF52200">
    <property type="entry name" value="Toll/Interleukin receptor TIR domain"/>
    <property type="match status" value="1"/>
</dbReference>
<organism evidence="3 4">
    <name type="scientific">Actinokineospora cianjurensis</name>
    <dbReference type="NCBI Taxonomy" id="585224"/>
    <lineage>
        <taxon>Bacteria</taxon>
        <taxon>Bacillati</taxon>
        <taxon>Actinomycetota</taxon>
        <taxon>Actinomycetes</taxon>
        <taxon>Pseudonocardiales</taxon>
        <taxon>Pseudonocardiaceae</taxon>
        <taxon>Actinokineospora</taxon>
    </lineage>
</organism>
<protein>
    <submittedName>
        <fullName evidence="3">TIR domain-containing protein</fullName>
    </submittedName>
</protein>
<dbReference type="Pfam" id="PF13676">
    <property type="entry name" value="TIR_2"/>
    <property type="match status" value="1"/>
</dbReference>
<keyword evidence="1" id="KW-0812">Transmembrane</keyword>
<feature type="transmembrane region" description="Helical" evidence="1">
    <location>
        <begin position="386"/>
        <end position="407"/>
    </location>
</feature>
<keyword evidence="4" id="KW-1185">Reference proteome</keyword>
<name>A0A421AWQ8_9PSEU</name>